<gene>
    <name evidence="1" type="ORF">LIP_3545</name>
</gene>
<protein>
    <submittedName>
        <fullName evidence="1">Uncharacterized protein</fullName>
    </submittedName>
</protein>
<dbReference type="Proteomes" id="UP000065807">
    <property type="component" value="Chromosome"/>
</dbReference>
<dbReference type="STRING" id="1555112.LIP_3545"/>
<reference evidence="2" key="1">
    <citation type="submission" date="2015-07" db="EMBL/GenBank/DDBJ databases">
        <title>Complete genome sequence and phylogenetic analysis of Limnochorda pilosa.</title>
        <authorList>
            <person name="Watanabe M."/>
            <person name="Kojima H."/>
            <person name="Fukui M."/>
        </authorList>
    </citation>
    <scope>NUCLEOTIDE SEQUENCE [LARGE SCALE GENOMIC DNA]</scope>
    <source>
        <strain evidence="2">HC45</strain>
    </source>
</reference>
<organism evidence="1 2">
    <name type="scientific">Limnochorda pilosa</name>
    <dbReference type="NCBI Taxonomy" id="1555112"/>
    <lineage>
        <taxon>Bacteria</taxon>
        <taxon>Bacillati</taxon>
        <taxon>Bacillota</taxon>
        <taxon>Limnochordia</taxon>
        <taxon>Limnochordales</taxon>
        <taxon>Limnochordaceae</taxon>
        <taxon>Limnochorda</taxon>
    </lineage>
</organism>
<dbReference type="KEGG" id="lpil:LIP_3545"/>
<evidence type="ECO:0000313" key="2">
    <source>
        <dbReference type="Proteomes" id="UP000065807"/>
    </source>
</evidence>
<evidence type="ECO:0000313" key="1">
    <source>
        <dbReference type="EMBL" id="BAS29356.1"/>
    </source>
</evidence>
<accession>A0A0K2SQH7</accession>
<keyword evidence="2" id="KW-1185">Reference proteome</keyword>
<dbReference type="RefSeq" id="WP_068140960.1">
    <property type="nucleotide sequence ID" value="NZ_AP014924.1"/>
</dbReference>
<name>A0A0K2SQH7_LIMPI</name>
<dbReference type="EMBL" id="AP014924">
    <property type="protein sequence ID" value="BAS29356.1"/>
    <property type="molecule type" value="Genomic_DNA"/>
</dbReference>
<dbReference type="AlphaFoldDB" id="A0A0K2SQH7"/>
<sequence length="67" mass="7612">MADCPKCGKGTMVQTWIDWFPDRTDEEKRRSREPLVKVDGKVLGIFRPLVCDECGYAEMKVHPGGPM</sequence>
<proteinExistence type="predicted"/>
<reference evidence="2" key="2">
    <citation type="journal article" date="2016" name="Int. J. Syst. Evol. Microbiol.">
        <title>Complete genome sequence and cell structure of Limnochorda pilosa, a Gram-negative spore-former within the phylum Firmicutes.</title>
        <authorList>
            <person name="Watanabe M."/>
            <person name="Kojima H."/>
            <person name="Fukui M."/>
        </authorList>
    </citation>
    <scope>NUCLEOTIDE SEQUENCE [LARGE SCALE GENOMIC DNA]</scope>
    <source>
        <strain evidence="2">HC45</strain>
    </source>
</reference>